<feature type="region of interest" description="Disordered" evidence="1">
    <location>
        <begin position="120"/>
        <end position="168"/>
    </location>
</feature>
<evidence type="ECO:0000256" key="1">
    <source>
        <dbReference type="SAM" id="MobiDB-lite"/>
    </source>
</evidence>
<organism evidence="2 3">
    <name type="scientific">Stylosanthes scabra</name>
    <dbReference type="NCBI Taxonomy" id="79078"/>
    <lineage>
        <taxon>Eukaryota</taxon>
        <taxon>Viridiplantae</taxon>
        <taxon>Streptophyta</taxon>
        <taxon>Embryophyta</taxon>
        <taxon>Tracheophyta</taxon>
        <taxon>Spermatophyta</taxon>
        <taxon>Magnoliopsida</taxon>
        <taxon>eudicotyledons</taxon>
        <taxon>Gunneridae</taxon>
        <taxon>Pentapetalae</taxon>
        <taxon>rosids</taxon>
        <taxon>fabids</taxon>
        <taxon>Fabales</taxon>
        <taxon>Fabaceae</taxon>
        <taxon>Papilionoideae</taxon>
        <taxon>50 kb inversion clade</taxon>
        <taxon>dalbergioids sensu lato</taxon>
        <taxon>Dalbergieae</taxon>
        <taxon>Pterocarpus clade</taxon>
        <taxon>Stylosanthes</taxon>
    </lineage>
</organism>
<feature type="compositionally biased region" description="Basic residues" evidence="1">
    <location>
        <begin position="131"/>
        <end position="154"/>
    </location>
</feature>
<proteinExistence type="predicted"/>
<feature type="compositionally biased region" description="Polar residues" evidence="1">
    <location>
        <begin position="29"/>
        <end position="44"/>
    </location>
</feature>
<evidence type="ECO:0000313" key="3">
    <source>
        <dbReference type="Proteomes" id="UP001341840"/>
    </source>
</evidence>
<keyword evidence="3" id="KW-1185">Reference proteome</keyword>
<reference evidence="2 3" key="1">
    <citation type="journal article" date="2023" name="Plants (Basel)">
        <title>Bridging the Gap: Combining Genomics and Transcriptomics Approaches to Understand Stylosanthes scabra, an Orphan Legume from the Brazilian Caatinga.</title>
        <authorList>
            <person name="Ferreira-Neto J.R.C."/>
            <person name="da Silva M.D."/>
            <person name="Binneck E."/>
            <person name="de Melo N.F."/>
            <person name="da Silva R.H."/>
            <person name="de Melo A.L.T.M."/>
            <person name="Pandolfi V."/>
            <person name="Bustamante F.O."/>
            <person name="Brasileiro-Vidal A.C."/>
            <person name="Benko-Iseppon A.M."/>
        </authorList>
    </citation>
    <scope>NUCLEOTIDE SEQUENCE [LARGE SCALE GENOMIC DNA]</scope>
    <source>
        <tissue evidence="2">Leaves</tissue>
    </source>
</reference>
<dbReference type="EMBL" id="JASCZI010181318">
    <property type="protein sequence ID" value="MED6181754.1"/>
    <property type="molecule type" value="Genomic_DNA"/>
</dbReference>
<evidence type="ECO:0000313" key="2">
    <source>
        <dbReference type="EMBL" id="MED6181754.1"/>
    </source>
</evidence>
<protein>
    <submittedName>
        <fullName evidence="2">Uncharacterized protein</fullName>
    </submittedName>
</protein>
<sequence length="168" mass="18626">MVNQDKEGVVYSNHSGDERPQNQQNQQQVSLDLNATANANQESAGCNTETGGTQNGQTSLNGHNPEGRRSTSAFDKLGPGQPEPRPFGGIGPDDAQIIQDLRHRMQAMECDFKELQKENTELKNVAQDLKARRRSPIRRRERSKSRSPSRRRPRSPPDGGTAKIALRA</sequence>
<comment type="caution">
    <text evidence="2">The sequence shown here is derived from an EMBL/GenBank/DDBJ whole genome shotgun (WGS) entry which is preliminary data.</text>
</comment>
<feature type="compositionally biased region" description="Low complexity" evidence="1">
    <location>
        <begin position="45"/>
        <end position="58"/>
    </location>
</feature>
<name>A0ABU6W8S9_9FABA</name>
<feature type="region of interest" description="Disordered" evidence="1">
    <location>
        <begin position="1"/>
        <end position="94"/>
    </location>
</feature>
<accession>A0ABU6W8S9</accession>
<dbReference type="Proteomes" id="UP001341840">
    <property type="component" value="Unassembled WGS sequence"/>
</dbReference>
<gene>
    <name evidence="2" type="ORF">PIB30_022354</name>
</gene>